<dbReference type="AlphaFoldDB" id="A0A2N9H8M2"/>
<sequence>MATFKMKNQDFVKLDRFDGTNFTCWKDKLMFLLTALKIAYVLDPNLSKLPEPTDNDSDQHKAECKKRKEDEVVCIGHILNTLSDCLYDLFTSMKSPKEIWEALEFKNKKKQKKDNHKVPNKANMVEENSDIVAMVSNLHISMISELNMADAKSKSPDWWYDTSATVHVCNNKSHFKSLEDATVGQ</sequence>
<gene>
    <name evidence="1" type="ORF">FSB_LOCUS35816</name>
</gene>
<dbReference type="EMBL" id="OIVN01002983">
    <property type="protein sequence ID" value="SPD07934.1"/>
    <property type="molecule type" value="Genomic_DNA"/>
</dbReference>
<name>A0A2N9H8M2_FAGSY</name>
<accession>A0A2N9H8M2</accession>
<organism evidence="1">
    <name type="scientific">Fagus sylvatica</name>
    <name type="common">Beechnut</name>
    <dbReference type="NCBI Taxonomy" id="28930"/>
    <lineage>
        <taxon>Eukaryota</taxon>
        <taxon>Viridiplantae</taxon>
        <taxon>Streptophyta</taxon>
        <taxon>Embryophyta</taxon>
        <taxon>Tracheophyta</taxon>
        <taxon>Spermatophyta</taxon>
        <taxon>Magnoliopsida</taxon>
        <taxon>eudicotyledons</taxon>
        <taxon>Gunneridae</taxon>
        <taxon>Pentapetalae</taxon>
        <taxon>rosids</taxon>
        <taxon>fabids</taxon>
        <taxon>Fagales</taxon>
        <taxon>Fagaceae</taxon>
        <taxon>Fagus</taxon>
    </lineage>
</organism>
<dbReference type="PANTHER" id="PTHR47592">
    <property type="entry name" value="PBF68 PROTEIN"/>
    <property type="match status" value="1"/>
</dbReference>
<proteinExistence type="predicted"/>
<reference evidence="1" key="1">
    <citation type="submission" date="2018-02" db="EMBL/GenBank/DDBJ databases">
        <authorList>
            <person name="Cohen D.B."/>
            <person name="Kent A.D."/>
        </authorList>
    </citation>
    <scope>NUCLEOTIDE SEQUENCE</scope>
</reference>
<dbReference type="PANTHER" id="PTHR47592:SF31">
    <property type="entry name" value="ZINC FINGER, CCHC-TYPE-RELATED"/>
    <property type="match status" value="1"/>
</dbReference>
<evidence type="ECO:0000313" key="1">
    <source>
        <dbReference type="EMBL" id="SPD07934.1"/>
    </source>
</evidence>
<protein>
    <recommendedName>
        <fullName evidence="2">Retrotransposon Copia-like N-terminal domain-containing protein</fullName>
    </recommendedName>
</protein>
<evidence type="ECO:0008006" key="2">
    <source>
        <dbReference type="Google" id="ProtNLM"/>
    </source>
</evidence>